<dbReference type="GO" id="GO:0006897">
    <property type="term" value="P:endocytosis"/>
    <property type="evidence" value="ECO:0007669"/>
    <property type="project" value="TreeGrafter"/>
</dbReference>
<dbReference type="Gene3D" id="1.20.1270.60">
    <property type="entry name" value="Arfaptin homology (AH) domain/BAR domain"/>
    <property type="match status" value="1"/>
</dbReference>
<dbReference type="GO" id="GO:0016197">
    <property type="term" value="P:endosomal transport"/>
    <property type="evidence" value="ECO:0007669"/>
    <property type="project" value="TreeGrafter"/>
</dbReference>
<dbReference type="EMBL" id="MU128930">
    <property type="protein sequence ID" value="KAF9517696.1"/>
    <property type="molecule type" value="Genomic_DNA"/>
</dbReference>
<dbReference type="AlphaFoldDB" id="A0A9P6B7H8"/>
<dbReference type="InterPro" id="IPR019497">
    <property type="entry name" value="Sorting_nexin_WASP-bd-dom"/>
</dbReference>
<dbReference type="Gene3D" id="3.30.1520.10">
    <property type="entry name" value="Phox-like domain"/>
    <property type="match status" value="1"/>
</dbReference>
<dbReference type="PROSITE" id="PS50195">
    <property type="entry name" value="PX"/>
    <property type="match status" value="1"/>
</dbReference>
<name>A0A9P6B7H8_9AGAM</name>
<organism evidence="3 4">
    <name type="scientific">Hydnum rufescens UP504</name>
    <dbReference type="NCBI Taxonomy" id="1448309"/>
    <lineage>
        <taxon>Eukaryota</taxon>
        <taxon>Fungi</taxon>
        <taxon>Dikarya</taxon>
        <taxon>Basidiomycota</taxon>
        <taxon>Agaricomycotina</taxon>
        <taxon>Agaricomycetes</taxon>
        <taxon>Cantharellales</taxon>
        <taxon>Hydnaceae</taxon>
        <taxon>Hydnum</taxon>
    </lineage>
</organism>
<feature type="region of interest" description="Disordered" evidence="1">
    <location>
        <begin position="92"/>
        <end position="113"/>
    </location>
</feature>
<evidence type="ECO:0000256" key="1">
    <source>
        <dbReference type="SAM" id="MobiDB-lite"/>
    </source>
</evidence>
<dbReference type="InterPro" id="IPR036871">
    <property type="entry name" value="PX_dom_sf"/>
</dbReference>
<protein>
    <recommendedName>
        <fullName evidence="2">PX domain-containing protein</fullName>
    </recommendedName>
</protein>
<evidence type="ECO:0000313" key="4">
    <source>
        <dbReference type="Proteomes" id="UP000886523"/>
    </source>
</evidence>
<dbReference type="GO" id="GO:0035091">
    <property type="term" value="F:phosphatidylinositol binding"/>
    <property type="evidence" value="ECO:0007669"/>
    <property type="project" value="InterPro"/>
</dbReference>
<evidence type="ECO:0000259" key="2">
    <source>
        <dbReference type="PROSITE" id="PS50195"/>
    </source>
</evidence>
<proteinExistence type="predicted"/>
<dbReference type="Pfam" id="PF00787">
    <property type="entry name" value="PX"/>
    <property type="match status" value="1"/>
</dbReference>
<accession>A0A9P6B7H8</accession>
<dbReference type="SMART" id="SM00312">
    <property type="entry name" value="PX"/>
    <property type="match status" value="1"/>
</dbReference>
<dbReference type="Pfam" id="PF10456">
    <property type="entry name" value="BAR_3_WASP_bdg"/>
    <property type="match status" value="1"/>
</dbReference>
<reference evidence="3" key="1">
    <citation type="journal article" date="2020" name="Nat. Commun.">
        <title>Large-scale genome sequencing of mycorrhizal fungi provides insights into the early evolution of symbiotic traits.</title>
        <authorList>
            <person name="Miyauchi S."/>
            <person name="Kiss E."/>
            <person name="Kuo A."/>
            <person name="Drula E."/>
            <person name="Kohler A."/>
            <person name="Sanchez-Garcia M."/>
            <person name="Morin E."/>
            <person name="Andreopoulos B."/>
            <person name="Barry K.W."/>
            <person name="Bonito G."/>
            <person name="Buee M."/>
            <person name="Carver A."/>
            <person name="Chen C."/>
            <person name="Cichocki N."/>
            <person name="Clum A."/>
            <person name="Culley D."/>
            <person name="Crous P.W."/>
            <person name="Fauchery L."/>
            <person name="Girlanda M."/>
            <person name="Hayes R.D."/>
            <person name="Keri Z."/>
            <person name="LaButti K."/>
            <person name="Lipzen A."/>
            <person name="Lombard V."/>
            <person name="Magnuson J."/>
            <person name="Maillard F."/>
            <person name="Murat C."/>
            <person name="Nolan M."/>
            <person name="Ohm R.A."/>
            <person name="Pangilinan J."/>
            <person name="Pereira M.F."/>
            <person name="Perotto S."/>
            <person name="Peter M."/>
            <person name="Pfister S."/>
            <person name="Riley R."/>
            <person name="Sitrit Y."/>
            <person name="Stielow J.B."/>
            <person name="Szollosi G."/>
            <person name="Zifcakova L."/>
            <person name="Stursova M."/>
            <person name="Spatafora J.W."/>
            <person name="Tedersoo L."/>
            <person name="Vaario L.M."/>
            <person name="Yamada A."/>
            <person name="Yan M."/>
            <person name="Wang P."/>
            <person name="Xu J."/>
            <person name="Bruns T."/>
            <person name="Baldrian P."/>
            <person name="Vilgalys R."/>
            <person name="Dunand C."/>
            <person name="Henrissat B."/>
            <person name="Grigoriev I.V."/>
            <person name="Hibbett D."/>
            <person name="Nagy L.G."/>
            <person name="Martin F.M."/>
        </authorList>
    </citation>
    <scope>NUCLEOTIDE SEQUENCE</scope>
    <source>
        <strain evidence="3">UP504</strain>
    </source>
</reference>
<sequence>MPLPVMSFLWGFSLENATSSRASEMQHSHDESVIPQQFKLPLPPLTVHPTGFGLFDLRANLLGGKSLNRFSSFVVTGTEDWVLNGAREELHSGNRAHYEPRRTSDPGGNPKMPKETERYFVETPPSWQEKIPAFSVIVHSSSKRNSKITGAYTMYSVTSMFPPPSTHITVHRRFSQFVFLHAALSRRLPGIAIPPLPEKQYTGRFNDDFVEARRGDLERWLGGVVRHPLARYAEVVTFFLGCEDDIEWKRRLPGFLAASPTPGPSFYSQVFHPAFNVDAEEALDTVNRFERHVKGVGEGVYNLRIVYNRLRESSADVSLSLKAFSYQLFSLITSSPASSAPIPHIPKSTVGLSTPDGAWCWREECDECLVLTKALQKMAECLQTVADLHDDHARRTQLATHEFMKHAAHPKELYAPVVEIHRSALSHYLDHTSEIDSSGRTKDANIAARCETVLNATMAEFETYHTQKNEDFRRLAIEHLDGEIALHEQVLSRLRIARSAFDDPPDPTIIPPGPRRPSIYERHESQAARMAPSPLVQPTPHVFDANSAGLRPVARAVREGVGMLFGS</sequence>
<dbReference type="PANTHER" id="PTHR45827:SF1">
    <property type="entry name" value="SORTING NEXIN"/>
    <property type="match status" value="1"/>
</dbReference>
<gene>
    <name evidence="3" type="ORF">BS47DRAFT_1314028</name>
</gene>
<feature type="non-terminal residue" evidence="3">
    <location>
        <position position="567"/>
    </location>
</feature>
<dbReference type="GO" id="GO:0097320">
    <property type="term" value="P:plasma membrane tubulation"/>
    <property type="evidence" value="ECO:0007669"/>
    <property type="project" value="TreeGrafter"/>
</dbReference>
<dbReference type="GO" id="GO:0005886">
    <property type="term" value="C:plasma membrane"/>
    <property type="evidence" value="ECO:0007669"/>
    <property type="project" value="TreeGrafter"/>
</dbReference>
<dbReference type="GO" id="GO:0031410">
    <property type="term" value="C:cytoplasmic vesicle"/>
    <property type="evidence" value="ECO:0007669"/>
    <property type="project" value="TreeGrafter"/>
</dbReference>
<feature type="compositionally biased region" description="Basic and acidic residues" evidence="1">
    <location>
        <begin position="92"/>
        <end position="104"/>
    </location>
</feature>
<evidence type="ECO:0000313" key="3">
    <source>
        <dbReference type="EMBL" id="KAF9517696.1"/>
    </source>
</evidence>
<dbReference type="Proteomes" id="UP000886523">
    <property type="component" value="Unassembled WGS sequence"/>
</dbReference>
<dbReference type="InterPro" id="IPR027267">
    <property type="entry name" value="AH/BAR_dom_sf"/>
</dbReference>
<dbReference type="PANTHER" id="PTHR45827">
    <property type="entry name" value="SORTING NEXIN"/>
    <property type="match status" value="1"/>
</dbReference>
<keyword evidence="4" id="KW-1185">Reference proteome</keyword>
<feature type="domain" description="PX" evidence="2">
    <location>
        <begin position="133"/>
        <end position="246"/>
    </location>
</feature>
<dbReference type="SUPFAM" id="SSF64268">
    <property type="entry name" value="PX domain"/>
    <property type="match status" value="1"/>
</dbReference>
<comment type="caution">
    <text evidence="3">The sequence shown here is derived from an EMBL/GenBank/DDBJ whole genome shotgun (WGS) entry which is preliminary data.</text>
</comment>
<dbReference type="OrthoDB" id="10254720at2759"/>
<dbReference type="InterPro" id="IPR001683">
    <property type="entry name" value="PX_dom"/>
</dbReference>